<evidence type="ECO:0000259" key="3">
    <source>
        <dbReference type="PROSITE" id="PS51462"/>
    </source>
</evidence>
<dbReference type="PANTHER" id="PTHR11839">
    <property type="entry name" value="UDP/ADP-SUGAR PYROPHOSPHATASE"/>
    <property type="match status" value="1"/>
</dbReference>
<evidence type="ECO:0000256" key="2">
    <source>
        <dbReference type="ARBA" id="ARBA00022801"/>
    </source>
</evidence>
<dbReference type="GO" id="GO:0019693">
    <property type="term" value="P:ribose phosphate metabolic process"/>
    <property type="evidence" value="ECO:0007669"/>
    <property type="project" value="TreeGrafter"/>
</dbReference>
<keyword evidence="2" id="KW-0378">Hydrolase</keyword>
<comment type="cofactor">
    <cofactor evidence="1">
        <name>Mg(2+)</name>
        <dbReference type="ChEBI" id="CHEBI:18420"/>
    </cofactor>
</comment>
<dbReference type="GO" id="GO:0016787">
    <property type="term" value="F:hydrolase activity"/>
    <property type="evidence" value="ECO:0007669"/>
    <property type="project" value="UniProtKB-KW"/>
</dbReference>
<protein>
    <recommendedName>
        <fullName evidence="3">Nudix hydrolase domain-containing protein</fullName>
    </recommendedName>
</protein>
<feature type="domain" description="Nudix hydrolase" evidence="3">
    <location>
        <begin position="36"/>
        <end position="167"/>
    </location>
</feature>
<evidence type="ECO:0000313" key="5">
    <source>
        <dbReference type="Proteomes" id="UP000228568"/>
    </source>
</evidence>
<dbReference type="InterPro" id="IPR015797">
    <property type="entry name" value="NUDIX_hydrolase-like_dom_sf"/>
</dbReference>
<evidence type="ECO:0000313" key="4">
    <source>
        <dbReference type="EMBL" id="PIZ95199.1"/>
    </source>
</evidence>
<dbReference type="SUPFAM" id="SSF55811">
    <property type="entry name" value="Nudix"/>
    <property type="match status" value="1"/>
</dbReference>
<comment type="caution">
    <text evidence="4">The sequence shown here is derived from an EMBL/GenBank/DDBJ whole genome shotgun (WGS) entry which is preliminary data.</text>
</comment>
<evidence type="ECO:0000256" key="1">
    <source>
        <dbReference type="ARBA" id="ARBA00001946"/>
    </source>
</evidence>
<dbReference type="GO" id="GO:0006753">
    <property type="term" value="P:nucleoside phosphate metabolic process"/>
    <property type="evidence" value="ECO:0007669"/>
    <property type="project" value="TreeGrafter"/>
</dbReference>
<dbReference type="AlphaFoldDB" id="A0A2M7V8N7"/>
<organism evidence="4 5">
    <name type="scientific">Candidatus Magasanikbacteria bacterium CG_4_10_14_0_2_um_filter_37_12</name>
    <dbReference type="NCBI Taxonomy" id="1974637"/>
    <lineage>
        <taxon>Bacteria</taxon>
        <taxon>Candidatus Magasanikiibacteriota</taxon>
    </lineage>
</organism>
<gene>
    <name evidence="4" type="ORF">COX81_01485</name>
</gene>
<dbReference type="Pfam" id="PF00293">
    <property type="entry name" value="NUDIX"/>
    <property type="match status" value="1"/>
</dbReference>
<proteinExistence type="predicted"/>
<dbReference type="PROSITE" id="PS51462">
    <property type="entry name" value="NUDIX"/>
    <property type="match status" value="1"/>
</dbReference>
<dbReference type="Gene3D" id="3.90.79.10">
    <property type="entry name" value="Nucleoside Triphosphate Pyrophosphohydrolase"/>
    <property type="match status" value="1"/>
</dbReference>
<dbReference type="Proteomes" id="UP000228568">
    <property type="component" value="Unassembled WGS sequence"/>
</dbReference>
<dbReference type="EMBL" id="PFPK01000018">
    <property type="protein sequence ID" value="PIZ95199.1"/>
    <property type="molecule type" value="Genomic_DNA"/>
</dbReference>
<dbReference type="PANTHER" id="PTHR11839:SF18">
    <property type="entry name" value="NUDIX HYDROLASE DOMAIN-CONTAINING PROTEIN"/>
    <property type="match status" value="1"/>
</dbReference>
<accession>A0A2M7V8N7</accession>
<reference evidence="5" key="1">
    <citation type="submission" date="2017-09" db="EMBL/GenBank/DDBJ databases">
        <title>Depth-based differentiation of microbial function through sediment-hosted aquifers and enrichment of novel symbionts in the deep terrestrial subsurface.</title>
        <authorList>
            <person name="Probst A.J."/>
            <person name="Ladd B."/>
            <person name="Jarett J.K."/>
            <person name="Geller-Mcgrath D.E."/>
            <person name="Sieber C.M.K."/>
            <person name="Emerson J.B."/>
            <person name="Anantharaman K."/>
            <person name="Thomas B.C."/>
            <person name="Malmstrom R."/>
            <person name="Stieglmeier M."/>
            <person name="Klingl A."/>
            <person name="Woyke T."/>
            <person name="Ryan C.M."/>
            <person name="Banfield J.F."/>
        </authorList>
    </citation>
    <scope>NUCLEOTIDE SEQUENCE [LARGE SCALE GENOMIC DNA]</scope>
</reference>
<name>A0A2M7V8N7_9BACT</name>
<dbReference type="InterPro" id="IPR000086">
    <property type="entry name" value="NUDIX_hydrolase_dom"/>
</dbReference>
<sequence>MKHLNKLSEEVIHENPWYAYKHDTYEKPNGEVGDYYYSDLRGMAIIVPVFPDGRLLLILQSRYLTDKESVEFPGGGLRDGQTAIEAAREELLEETGYVADEFIKVGEFQPANGYAKDTTHVFMAHVSEHREMNLDDTEEIEVLYRRPDEIDEMIRRNDIWDGQTMATWALVHHHFLHNDK</sequence>